<evidence type="ECO:0008006" key="3">
    <source>
        <dbReference type="Google" id="ProtNLM"/>
    </source>
</evidence>
<proteinExistence type="predicted"/>
<gene>
    <name evidence="1" type="ORF">HMPREF9447_04785</name>
</gene>
<evidence type="ECO:0000313" key="1">
    <source>
        <dbReference type="EMBL" id="EKU88039.1"/>
    </source>
</evidence>
<dbReference type="RefSeq" id="WP_009132246.1">
    <property type="nucleotide sequence ID" value="NZ_JH992945.1"/>
</dbReference>
<protein>
    <recommendedName>
        <fullName evidence="3">DUF4469 domain-containing protein</fullName>
    </recommendedName>
</protein>
<dbReference type="Proteomes" id="UP000009872">
    <property type="component" value="Unassembled WGS sequence"/>
</dbReference>
<dbReference type="EMBL" id="ADLF01000023">
    <property type="protein sequence ID" value="EKU88039.1"/>
    <property type="molecule type" value="Genomic_DNA"/>
</dbReference>
<organism evidence="1 2">
    <name type="scientific">Bacteroides oleiciplenus YIT 12058</name>
    <dbReference type="NCBI Taxonomy" id="742727"/>
    <lineage>
        <taxon>Bacteria</taxon>
        <taxon>Pseudomonadati</taxon>
        <taxon>Bacteroidota</taxon>
        <taxon>Bacteroidia</taxon>
        <taxon>Bacteroidales</taxon>
        <taxon>Bacteroidaceae</taxon>
        <taxon>Bacteroides</taxon>
    </lineage>
</organism>
<dbReference type="AlphaFoldDB" id="K9DT28"/>
<accession>K9DT28</accession>
<dbReference type="eggNOG" id="ENOG503160E">
    <property type="taxonomic scope" value="Bacteria"/>
</dbReference>
<dbReference type="Gene3D" id="2.70.50.70">
    <property type="match status" value="1"/>
</dbReference>
<dbReference type="STRING" id="742727.HMPREF9447_04785"/>
<keyword evidence="2" id="KW-1185">Reference proteome</keyword>
<dbReference type="HOGENOM" id="CLU_164538_0_0_10"/>
<comment type="caution">
    <text evidence="1">The sequence shown here is derived from an EMBL/GenBank/DDBJ whole genome shotgun (WGS) entry which is preliminary data.</text>
</comment>
<dbReference type="PATRIC" id="fig|742727.4.peg.4881"/>
<reference evidence="1 2" key="1">
    <citation type="submission" date="2012-09" db="EMBL/GenBank/DDBJ databases">
        <title>The Genome Sequence of Bacteroides oleiciplenus YIT 12058.</title>
        <authorList>
            <consortium name="The Broad Institute Genome Sequencing Platform"/>
            <person name="Earl A."/>
            <person name="Ward D."/>
            <person name="Feldgarden M."/>
            <person name="Gevers D."/>
            <person name="Morotomi M."/>
            <person name="Walker B."/>
            <person name="Young S.K."/>
            <person name="Zeng Q."/>
            <person name="Gargeya S."/>
            <person name="Fitzgerald M."/>
            <person name="Haas B."/>
            <person name="Abouelleil A."/>
            <person name="Alvarado L."/>
            <person name="Arachchi H.M."/>
            <person name="Berlin A.M."/>
            <person name="Chapman S.B."/>
            <person name="Goldberg J."/>
            <person name="Griggs A."/>
            <person name="Gujja S."/>
            <person name="Hansen M."/>
            <person name="Howarth C."/>
            <person name="Imamovic A."/>
            <person name="Larimer J."/>
            <person name="McCowen C."/>
            <person name="Montmayeur A."/>
            <person name="Murphy C."/>
            <person name="Neiman D."/>
            <person name="Pearson M."/>
            <person name="Priest M."/>
            <person name="Roberts A."/>
            <person name="Saif S."/>
            <person name="Shea T."/>
            <person name="Sisk P."/>
            <person name="Sykes S."/>
            <person name="Wortman J."/>
            <person name="Nusbaum C."/>
            <person name="Birren B."/>
        </authorList>
    </citation>
    <scope>NUCLEOTIDE SEQUENCE [LARGE SCALE GENOMIC DNA]</scope>
    <source>
        <strain evidence="1 2">YIT 12058</strain>
    </source>
</reference>
<name>K9DT28_9BACE</name>
<evidence type="ECO:0000313" key="2">
    <source>
        <dbReference type="Proteomes" id="UP000009872"/>
    </source>
</evidence>
<sequence>MTVTSTELVSPSEGLPTITGVYDPLSGKRDGTLTPWAPIIVSGSGLDMYPLDEIRLCLISAADKERITEICHIYKYSDNRVIVALPDLEPGGYLPAFKILKEDGETMLQVFSVVWRVPSKEINCF</sequence>